<dbReference type="InterPro" id="IPR022565">
    <property type="entry name" value="DUF2608"/>
</dbReference>
<name>A0ABY0ILU2_9BACT</name>
<gene>
    <name evidence="2" type="ORF">DAY19_01610</name>
</gene>
<keyword evidence="3" id="KW-1185">Reference proteome</keyword>
<sequence length="262" mass="30436">MKFLISFLLIFNTFAYEEISSHTNFYKKVTHYALKNKVAPSDILVIYDIDNTLLRFKTSFASDQWFNWQKDQIKKGCPKHCIAKSVGGVLQYSYNATFLSRMLLVEKEIPSLIRSLQEANYGVVALTSRGPVNHPATIRELNRNGVDFDKRNAPKWPFSTKLNGRKVRYADGVFLTSGLNKGEMLTYLINRPNLKKKYKAIFFLDDRLKHVKHMDKWFKGKLDVNSYRLTTTDKIVKAFEESDKKEVIRVGEEFKALMKDLN</sequence>
<evidence type="ECO:0000256" key="1">
    <source>
        <dbReference type="ARBA" id="ARBA00022729"/>
    </source>
</evidence>
<keyword evidence="1" id="KW-0732">Signal</keyword>
<dbReference type="Proteomes" id="UP000443582">
    <property type="component" value="Unassembled WGS sequence"/>
</dbReference>
<dbReference type="Gene3D" id="3.40.50.1000">
    <property type="entry name" value="HAD superfamily/HAD-like"/>
    <property type="match status" value="1"/>
</dbReference>
<evidence type="ECO:0000313" key="3">
    <source>
        <dbReference type="Proteomes" id="UP000443582"/>
    </source>
</evidence>
<comment type="caution">
    <text evidence="2">The sequence shown here is derived from an EMBL/GenBank/DDBJ whole genome shotgun (WGS) entry which is preliminary data.</text>
</comment>
<dbReference type="InterPro" id="IPR023214">
    <property type="entry name" value="HAD_sf"/>
</dbReference>
<proteinExistence type="predicted"/>
<dbReference type="Pfam" id="PF11019">
    <property type="entry name" value="DUF2608"/>
    <property type="match status" value="1"/>
</dbReference>
<evidence type="ECO:0000313" key="2">
    <source>
        <dbReference type="EMBL" id="RZF22494.1"/>
    </source>
</evidence>
<accession>A0ABY0ILU2</accession>
<dbReference type="InterPro" id="IPR036412">
    <property type="entry name" value="HAD-like_sf"/>
</dbReference>
<dbReference type="SUPFAM" id="SSF56784">
    <property type="entry name" value="HAD-like"/>
    <property type="match status" value="1"/>
</dbReference>
<dbReference type="RefSeq" id="WP_114705439.1">
    <property type="nucleotide sequence ID" value="NZ_QDKL01000001.1"/>
</dbReference>
<organism evidence="2 3">
    <name type="scientific">Halobacteriovorax vibrionivorans</name>
    <dbReference type="NCBI Taxonomy" id="2152716"/>
    <lineage>
        <taxon>Bacteria</taxon>
        <taxon>Pseudomonadati</taxon>
        <taxon>Bdellovibrionota</taxon>
        <taxon>Bacteriovoracia</taxon>
        <taxon>Bacteriovoracales</taxon>
        <taxon>Halobacteriovoraceae</taxon>
        <taxon>Halobacteriovorax</taxon>
    </lineage>
</organism>
<dbReference type="EMBL" id="QDKL01000001">
    <property type="protein sequence ID" value="RZF22494.1"/>
    <property type="molecule type" value="Genomic_DNA"/>
</dbReference>
<protein>
    <submittedName>
        <fullName evidence="2">DUF2608 domain-containing protein</fullName>
    </submittedName>
</protein>
<reference evidence="3" key="1">
    <citation type="journal article" date="2019" name="Int. J. Syst. Evol. Microbiol.">
        <title>Halobacteriovorax valvorus sp. nov., a novel prokaryotic predator isolated from coastal seawater of China.</title>
        <authorList>
            <person name="Chen M.-X."/>
        </authorList>
    </citation>
    <scope>NUCLEOTIDE SEQUENCE [LARGE SCALE GENOMIC DNA]</scope>
    <source>
        <strain evidence="3">BL9</strain>
    </source>
</reference>